<reference evidence="2" key="1">
    <citation type="journal article" date="2023" name="Int. J. Syst. Evol. Microbiol.">
        <title>Collibacillus ludicampi gen. nov., sp. nov., a new soil bacterium of the family Alicyclobacillaceae.</title>
        <authorList>
            <person name="Jojima T."/>
            <person name="Ioku Y."/>
            <person name="Fukuta Y."/>
            <person name="Shirasaka N."/>
            <person name="Matsumura Y."/>
            <person name="Mori M."/>
        </authorList>
    </citation>
    <scope>NUCLEOTIDE SEQUENCE</scope>
    <source>
        <strain evidence="2">TP075</strain>
    </source>
</reference>
<dbReference type="NCBIfam" id="TIGR02906">
    <property type="entry name" value="spore_CotS"/>
    <property type="match status" value="1"/>
</dbReference>
<dbReference type="AlphaFoldDB" id="A0AAV4LA24"/>
<dbReference type="EMBL" id="BOQE01000001">
    <property type="protein sequence ID" value="GIM44631.1"/>
    <property type="molecule type" value="Genomic_DNA"/>
</dbReference>
<dbReference type="GO" id="GO:0042601">
    <property type="term" value="C:endospore-forming forespore"/>
    <property type="evidence" value="ECO:0007669"/>
    <property type="project" value="TreeGrafter"/>
</dbReference>
<name>A0AAV4LA24_9BACL</name>
<comment type="caution">
    <text evidence="2">The sequence shown here is derived from an EMBL/GenBank/DDBJ whole genome shotgun (WGS) entry which is preliminary data.</text>
</comment>
<dbReference type="InterPro" id="IPR002575">
    <property type="entry name" value="Aminoglycoside_PTrfase"/>
</dbReference>
<dbReference type="RefSeq" id="WP_282197901.1">
    <property type="nucleotide sequence ID" value="NZ_BOQE01000001.1"/>
</dbReference>
<dbReference type="Gene3D" id="3.30.200.20">
    <property type="entry name" value="Phosphorylase Kinase, domain 1"/>
    <property type="match status" value="1"/>
</dbReference>
<sequence>MRHEKSTILRQLEENGFPQEILDAYDLPVQKVQPVRKVIRLFTDLGDFVLKRFVFGKTNLEFSIAAMIHLEKNGFRSVPTIVRTEEGNSYTEVDGIHYVIMSWQQGRESDYERIDHLAMATRALAELHRKGKGFVPPYAPGKVQYGMWINHFVERIGEMERFVDYAREEDSFFARMYVETGAYFISEAKCAVDHLIRSPYEELSEKARDERELCHHDYAHHNVLIGENHTVSVIDFDYAICDVRAHDIASLILRNMKHTGWDGRTARFILRAYDQSSKLMKGETDLIYGMLRFPQDFWEAGYFYYVEKNRSPEVLEKRLRKWIELRENRADFLQDFKMNADLVLRTGTLR</sequence>
<evidence type="ECO:0000259" key="1">
    <source>
        <dbReference type="Pfam" id="PF01636"/>
    </source>
</evidence>
<dbReference type="Proteomes" id="UP001057291">
    <property type="component" value="Unassembled WGS sequence"/>
</dbReference>
<feature type="domain" description="Aminoglycoside phosphotransferase" evidence="1">
    <location>
        <begin position="38"/>
        <end position="271"/>
    </location>
</feature>
<accession>A0AAV4LA24</accession>
<evidence type="ECO:0000313" key="2">
    <source>
        <dbReference type="EMBL" id="GIM44631.1"/>
    </source>
</evidence>
<evidence type="ECO:0000313" key="3">
    <source>
        <dbReference type="Proteomes" id="UP001057291"/>
    </source>
</evidence>
<organism evidence="2 3">
    <name type="scientific">Collibacillus ludicampi</name>
    <dbReference type="NCBI Taxonomy" id="2771369"/>
    <lineage>
        <taxon>Bacteria</taxon>
        <taxon>Bacillati</taxon>
        <taxon>Bacillota</taxon>
        <taxon>Bacilli</taxon>
        <taxon>Bacillales</taxon>
        <taxon>Alicyclobacillaceae</taxon>
        <taxon>Collibacillus</taxon>
    </lineage>
</organism>
<dbReference type="InterPro" id="IPR047175">
    <property type="entry name" value="CotS-like"/>
</dbReference>
<proteinExistence type="predicted"/>
<dbReference type="Gene3D" id="3.90.1200.10">
    <property type="match status" value="1"/>
</dbReference>
<dbReference type="InterPro" id="IPR011009">
    <property type="entry name" value="Kinase-like_dom_sf"/>
</dbReference>
<dbReference type="Pfam" id="PF01636">
    <property type="entry name" value="APH"/>
    <property type="match status" value="1"/>
</dbReference>
<dbReference type="InterPro" id="IPR014255">
    <property type="entry name" value="Spore_coat_CotS"/>
</dbReference>
<dbReference type="PANTHER" id="PTHR39179:SF1">
    <property type="entry name" value="SPORE COAT PROTEIN I"/>
    <property type="match status" value="1"/>
</dbReference>
<gene>
    <name evidence="2" type="ORF">DNHGIG_01800</name>
</gene>
<keyword evidence="3" id="KW-1185">Reference proteome</keyword>
<dbReference type="SUPFAM" id="SSF56112">
    <property type="entry name" value="Protein kinase-like (PK-like)"/>
    <property type="match status" value="1"/>
</dbReference>
<dbReference type="PANTHER" id="PTHR39179">
    <property type="entry name" value="SPORE COAT PROTEIN I"/>
    <property type="match status" value="1"/>
</dbReference>
<protein>
    <recommendedName>
        <fullName evidence="1">Aminoglycoside phosphotransferase domain-containing protein</fullName>
    </recommendedName>
</protein>